<dbReference type="EMBL" id="AM181176">
    <property type="protein sequence ID" value="CAY53656.1"/>
    <property type="molecule type" value="Genomic_DNA"/>
</dbReference>
<dbReference type="Proteomes" id="UP001152918">
    <property type="component" value="Chromosome"/>
</dbReference>
<protein>
    <submittedName>
        <fullName evidence="2">Uncharacterized protein</fullName>
    </submittedName>
</protein>
<sequence>MPHGFPGFLGDDFFFAGPQHHGAVFFDAIVVVAVLADRDQAAINTGIPGVGGHVRQVGMGLRVGDGHRLQAAVHHIADGQQKFTEDKRDVDEQLFLDFHQLVFVRQFQRNRNRFVGFTQLFDDFFHGRDPLARWRGL</sequence>
<gene>
    <name evidence="2" type="ordered locus">PFLU_6077</name>
</gene>
<dbReference type="EMBL" id="OV986001">
    <property type="protein sequence ID" value="CAI2800202.1"/>
    <property type="molecule type" value="Genomic_DNA"/>
</dbReference>
<name>C3K4G3_PSEFS</name>
<evidence type="ECO:0000313" key="2">
    <source>
        <dbReference type="EMBL" id="CAY53656.1"/>
    </source>
</evidence>
<dbReference type="KEGG" id="pfs:PFLU_6077"/>
<accession>C3K4G3</accession>
<dbReference type="HOGENOM" id="CLU_1863467_0_0_6"/>
<dbReference type="AlphaFoldDB" id="C3K4G3"/>
<reference evidence="1" key="2">
    <citation type="submission" date="2023-10" db="EMBL/GenBank/DDBJ databases">
        <authorList>
            <person name="Fortmann-Grote C."/>
        </authorList>
    </citation>
    <scope>NUCLEOTIDE SEQUENCE</scope>
    <source>
        <strain evidence="1">SBW25</strain>
    </source>
</reference>
<organism evidence="2">
    <name type="scientific">Pseudomonas fluorescens (strain SBW25)</name>
    <dbReference type="NCBI Taxonomy" id="216595"/>
    <lineage>
        <taxon>Bacteria</taxon>
        <taxon>Pseudomonadati</taxon>
        <taxon>Pseudomonadota</taxon>
        <taxon>Gammaproteobacteria</taxon>
        <taxon>Pseudomonadales</taxon>
        <taxon>Pseudomonadaceae</taxon>
        <taxon>Pseudomonas</taxon>
    </lineage>
</organism>
<evidence type="ECO:0000313" key="1">
    <source>
        <dbReference type="EMBL" id="CAI2800202.1"/>
    </source>
</evidence>
<proteinExistence type="predicted"/>
<reference evidence="2" key="1">
    <citation type="journal article" date="2009" name="Genome Biol.">
        <title>Genomic and genetic analyses of diversity and plant interactions of Pseudomonas fluorescens.</title>
        <authorList>
            <person name="Silby M.W."/>
            <person name="Cerdeno-Tarraga A.M."/>
            <person name="Vernikos G.S."/>
            <person name="Giddens S.R."/>
            <person name="Jackson R.W."/>
            <person name="Preston G.M."/>
            <person name="Zhang X.X."/>
            <person name="Moon C.D."/>
            <person name="Gehrig S.M."/>
            <person name="Godfrey S.A."/>
            <person name="Knight C.G."/>
            <person name="Malone J.G."/>
            <person name="Robinson Z."/>
            <person name="Spiers A.J."/>
            <person name="Harris S."/>
            <person name="Challis G.L."/>
            <person name="Yaxley A.M."/>
            <person name="Harris D."/>
            <person name="Seeger K."/>
            <person name="Murphy L."/>
            <person name="Rutter S."/>
            <person name="Squares R."/>
            <person name="Quail M.A."/>
            <person name="Saunders E."/>
            <person name="Mavromatis K."/>
            <person name="Brettin T.S."/>
            <person name="Bentley S.D."/>
            <person name="Hothersall J."/>
            <person name="Stephens E."/>
            <person name="Thomas C.M."/>
            <person name="Parkhill J."/>
            <person name="Levy S.B."/>
            <person name="Rainey P.B."/>
            <person name="Thomson N.R."/>
        </authorList>
    </citation>
    <scope>NUCLEOTIDE SEQUENCE [LARGE SCALE GENOMIC DNA]</scope>
    <source>
        <strain evidence="2">SBW25</strain>
    </source>
</reference>